<sequence>MTALLALLLAAAPDAGVPVVVARDGGVALAPADTKKATSGGSEVEKLKKDVAELRSKVSDLESKHAEEVGKLNKRLEKMQSWMDAEDERRETEVRDAERRRANAAEVQNTLNVALTQLSTGNVNNLEKWLRSAEGIATPDAAKWIAVARQAISQNDLVSARQALVLAISSTQ</sequence>
<dbReference type="AlphaFoldDB" id="A0A2W5SSX2"/>
<gene>
    <name evidence="1" type="ORF">DI536_31210</name>
</gene>
<reference evidence="1 2" key="1">
    <citation type="submission" date="2017-08" db="EMBL/GenBank/DDBJ databases">
        <title>Infants hospitalized years apart are colonized by the same room-sourced microbial strains.</title>
        <authorList>
            <person name="Brooks B."/>
            <person name="Olm M.R."/>
            <person name="Firek B.A."/>
            <person name="Baker R."/>
            <person name="Thomas B.C."/>
            <person name="Morowitz M.J."/>
            <person name="Banfield J.F."/>
        </authorList>
    </citation>
    <scope>NUCLEOTIDE SEQUENCE [LARGE SCALE GENOMIC DNA]</scope>
    <source>
        <strain evidence="1">S2_003_000_R2_14</strain>
    </source>
</reference>
<evidence type="ECO:0000313" key="2">
    <source>
        <dbReference type="Proteomes" id="UP000249061"/>
    </source>
</evidence>
<dbReference type="EMBL" id="QFQP01000041">
    <property type="protein sequence ID" value="PZR05932.1"/>
    <property type="molecule type" value="Genomic_DNA"/>
</dbReference>
<protein>
    <submittedName>
        <fullName evidence="1">Uncharacterized protein</fullName>
    </submittedName>
</protein>
<proteinExistence type="predicted"/>
<organism evidence="1 2">
    <name type="scientific">Archangium gephyra</name>
    <dbReference type="NCBI Taxonomy" id="48"/>
    <lineage>
        <taxon>Bacteria</taxon>
        <taxon>Pseudomonadati</taxon>
        <taxon>Myxococcota</taxon>
        <taxon>Myxococcia</taxon>
        <taxon>Myxococcales</taxon>
        <taxon>Cystobacterineae</taxon>
        <taxon>Archangiaceae</taxon>
        <taxon>Archangium</taxon>
    </lineage>
</organism>
<evidence type="ECO:0000313" key="1">
    <source>
        <dbReference type="EMBL" id="PZR05932.1"/>
    </source>
</evidence>
<accession>A0A2W5SSX2</accession>
<dbReference type="Proteomes" id="UP000249061">
    <property type="component" value="Unassembled WGS sequence"/>
</dbReference>
<name>A0A2W5SSX2_9BACT</name>
<comment type="caution">
    <text evidence="1">The sequence shown here is derived from an EMBL/GenBank/DDBJ whole genome shotgun (WGS) entry which is preliminary data.</text>
</comment>